<evidence type="ECO:0000313" key="2">
    <source>
        <dbReference type="EMBL" id="GAT33708.1"/>
    </source>
</evidence>
<dbReference type="RefSeq" id="WP_075079409.1">
    <property type="nucleotide sequence ID" value="NZ_BDCO01000002.1"/>
</dbReference>
<keyword evidence="1" id="KW-1133">Transmembrane helix</keyword>
<reference evidence="3" key="1">
    <citation type="journal article" date="2017" name="Genome Announc.">
        <title>Draft Genome Sequence of Terrimicrobium sacchariphilum NM-5T, a Facultative Anaerobic Soil Bacterium of the Class Spartobacteria.</title>
        <authorList>
            <person name="Qiu Y.L."/>
            <person name="Tourlousse D.M."/>
            <person name="Matsuura N."/>
            <person name="Ohashi A."/>
            <person name="Sekiguchi Y."/>
        </authorList>
    </citation>
    <scope>NUCLEOTIDE SEQUENCE [LARGE SCALE GENOMIC DNA]</scope>
    <source>
        <strain evidence="3">NM-5</strain>
    </source>
</reference>
<dbReference type="InParanoid" id="A0A146GAS8"/>
<feature type="transmembrane region" description="Helical" evidence="1">
    <location>
        <begin position="58"/>
        <end position="81"/>
    </location>
</feature>
<dbReference type="PANTHER" id="PTHR37314">
    <property type="entry name" value="SLR0142 PROTEIN"/>
    <property type="match status" value="1"/>
</dbReference>
<keyword evidence="1" id="KW-0472">Membrane</keyword>
<dbReference type="AlphaFoldDB" id="A0A146GAS8"/>
<evidence type="ECO:0000256" key="1">
    <source>
        <dbReference type="SAM" id="Phobius"/>
    </source>
</evidence>
<keyword evidence="1" id="KW-0812">Transmembrane</keyword>
<feature type="transmembrane region" description="Helical" evidence="1">
    <location>
        <begin position="184"/>
        <end position="202"/>
    </location>
</feature>
<feature type="transmembrane region" description="Helical" evidence="1">
    <location>
        <begin position="93"/>
        <end position="114"/>
    </location>
</feature>
<proteinExistence type="predicted"/>
<feature type="transmembrane region" description="Helical" evidence="1">
    <location>
        <begin position="16"/>
        <end position="38"/>
    </location>
</feature>
<organism evidence="2 3">
    <name type="scientific">Terrimicrobium sacchariphilum</name>
    <dbReference type="NCBI Taxonomy" id="690879"/>
    <lineage>
        <taxon>Bacteria</taxon>
        <taxon>Pseudomonadati</taxon>
        <taxon>Verrucomicrobiota</taxon>
        <taxon>Terrimicrobiia</taxon>
        <taxon>Terrimicrobiales</taxon>
        <taxon>Terrimicrobiaceae</taxon>
        <taxon>Terrimicrobium</taxon>
    </lineage>
</organism>
<keyword evidence="3" id="KW-1185">Reference proteome</keyword>
<evidence type="ECO:0008006" key="4">
    <source>
        <dbReference type="Google" id="ProtNLM"/>
    </source>
</evidence>
<dbReference type="OrthoDB" id="285295at2"/>
<gene>
    <name evidence="2" type="ORF">TSACC_22125</name>
</gene>
<protein>
    <recommendedName>
        <fullName evidence="4">DUF1275 domain-containing protein</fullName>
    </recommendedName>
</protein>
<dbReference type="EMBL" id="BDCO01000002">
    <property type="protein sequence ID" value="GAT33708.1"/>
    <property type="molecule type" value="Genomic_DNA"/>
</dbReference>
<feature type="transmembrane region" description="Helical" evidence="1">
    <location>
        <begin position="208"/>
        <end position="225"/>
    </location>
</feature>
<evidence type="ECO:0000313" key="3">
    <source>
        <dbReference type="Proteomes" id="UP000076023"/>
    </source>
</evidence>
<dbReference type="PANTHER" id="PTHR37314:SF4">
    <property type="entry name" value="UPF0700 TRANSMEMBRANE PROTEIN YOAK"/>
    <property type="match status" value="1"/>
</dbReference>
<feature type="transmembrane region" description="Helical" evidence="1">
    <location>
        <begin position="120"/>
        <end position="139"/>
    </location>
</feature>
<dbReference type="InterPro" id="IPR010699">
    <property type="entry name" value="DUF1275"/>
</dbReference>
<dbReference type="Pfam" id="PF06912">
    <property type="entry name" value="DUF1275"/>
    <property type="match status" value="1"/>
</dbReference>
<dbReference type="STRING" id="690879.TSACC_22125"/>
<sequence>MTAAAPQTRAGFSETCLLASVGGSVDAIGVITLGGLFVSHMSGNTAAQGVFFGQGQWWLAWPHLVAVPIFLLGLFLGYLLMERAPTPRQCAGVLVLEAGLLFVFFILLLMGADYRVENPWTFLTAVPPLIAMGIQNATLRGLKLSAFPSTYVTGVLDTVGRTFAKAIAGKAEERAENALMARRAAMVWTSYALGAIAGSAIFLGIGKWVVLFPITSLLAVAWSVARR</sequence>
<dbReference type="Proteomes" id="UP000076023">
    <property type="component" value="Unassembled WGS sequence"/>
</dbReference>
<accession>A0A146GAS8</accession>
<comment type="caution">
    <text evidence="2">The sequence shown here is derived from an EMBL/GenBank/DDBJ whole genome shotgun (WGS) entry which is preliminary data.</text>
</comment>
<name>A0A146GAS8_TERSA</name>